<gene>
    <name evidence="2" type="ORF">SDC9_65220</name>
</gene>
<evidence type="ECO:0000313" key="2">
    <source>
        <dbReference type="EMBL" id="MPM18804.1"/>
    </source>
</evidence>
<dbReference type="PROSITE" id="PS00430">
    <property type="entry name" value="TONB_DEPENDENT_REC_1"/>
    <property type="match status" value="1"/>
</dbReference>
<organism evidence="2">
    <name type="scientific">bioreactor metagenome</name>
    <dbReference type="NCBI Taxonomy" id="1076179"/>
    <lineage>
        <taxon>unclassified sequences</taxon>
        <taxon>metagenomes</taxon>
        <taxon>ecological metagenomes</taxon>
    </lineage>
</organism>
<dbReference type="EMBL" id="VSSQ01003052">
    <property type="protein sequence ID" value="MPM18804.1"/>
    <property type="molecule type" value="Genomic_DNA"/>
</dbReference>
<keyword evidence="1" id="KW-1133">Transmembrane helix</keyword>
<dbReference type="InterPro" id="IPR010916">
    <property type="entry name" value="TonB_box_CS"/>
</dbReference>
<accession>A0A644XXM6</accession>
<keyword evidence="1" id="KW-0472">Membrane</keyword>
<sequence length="177" mass="19794">MKTLKGALIILAIVLMCFVIWTAVDFFFFYDSDTTTAKEENSSGITAPKPAPELAFREVDSIRRTAAHDTLVVTGSGETGYSFLIFFNATERGKLFIRVFDLNENKELSANRFGETNGVSTGEPDSCMKLFTLKSNIREGVPGKYFPARFELWFKPFQSGKAVKVNEVEYLVDGMGR</sequence>
<keyword evidence="1" id="KW-0812">Transmembrane</keyword>
<dbReference type="AlphaFoldDB" id="A0A644XXM6"/>
<comment type="caution">
    <text evidence="2">The sequence shown here is derived from an EMBL/GenBank/DDBJ whole genome shotgun (WGS) entry which is preliminary data.</text>
</comment>
<protein>
    <submittedName>
        <fullName evidence="2">Uncharacterized protein</fullName>
    </submittedName>
</protein>
<proteinExistence type="predicted"/>
<feature type="transmembrane region" description="Helical" evidence="1">
    <location>
        <begin position="7"/>
        <end position="30"/>
    </location>
</feature>
<name>A0A644XXM6_9ZZZZ</name>
<reference evidence="2" key="1">
    <citation type="submission" date="2019-08" db="EMBL/GenBank/DDBJ databases">
        <authorList>
            <person name="Kucharzyk K."/>
            <person name="Murdoch R.W."/>
            <person name="Higgins S."/>
            <person name="Loffler F."/>
        </authorList>
    </citation>
    <scope>NUCLEOTIDE SEQUENCE</scope>
</reference>
<evidence type="ECO:0000256" key="1">
    <source>
        <dbReference type="SAM" id="Phobius"/>
    </source>
</evidence>